<dbReference type="HOGENOM" id="CLU_2555349_0_0_3"/>
<sequence>MSKSEAKNLSNSEPSPKSGEGLEIVSIGVDEQQAKTSNSEGLSQDKLNQVAQNINANLENNQDPNWQVENSWDETRIQVNLD</sequence>
<name>A0A073CER8_PLAA1</name>
<dbReference type="GeneID" id="77287286"/>
<evidence type="ECO:0000256" key="1">
    <source>
        <dbReference type="SAM" id="MobiDB-lite"/>
    </source>
</evidence>
<gene>
    <name evidence="2" type="ORF">A19Y_1055</name>
</gene>
<keyword evidence="3" id="KW-1185">Reference proteome</keyword>
<organism evidence="2 3">
    <name type="scientific">Planktothrix agardhii (strain NIVA-CYA 126/8)</name>
    <dbReference type="NCBI Taxonomy" id="388467"/>
    <lineage>
        <taxon>Bacteria</taxon>
        <taxon>Bacillati</taxon>
        <taxon>Cyanobacteriota</taxon>
        <taxon>Cyanophyceae</taxon>
        <taxon>Oscillatoriophycideae</taxon>
        <taxon>Oscillatoriales</taxon>
        <taxon>Microcoleaceae</taxon>
        <taxon>Planktothrix</taxon>
    </lineage>
</organism>
<accession>A0A073CER8</accession>
<feature type="region of interest" description="Disordered" evidence="1">
    <location>
        <begin position="1"/>
        <end position="82"/>
    </location>
</feature>
<dbReference type="RefSeq" id="WP_026794241.1">
    <property type="nucleotide sequence ID" value="NZ_CM002803.1"/>
</dbReference>
<proteinExistence type="predicted"/>
<evidence type="ECO:0000313" key="3">
    <source>
        <dbReference type="Proteomes" id="UP000027395"/>
    </source>
</evidence>
<protein>
    <submittedName>
        <fullName evidence="2">Uncharacterized protein</fullName>
    </submittedName>
</protein>
<dbReference type="STRING" id="388467.A19Y_1055"/>
<dbReference type="AlphaFoldDB" id="A0A073CER8"/>
<dbReference type="EMBL" id="CM002803">
    <property type="protein sequence ID" value="KEI66168.1"/>
    <property type="molecule type" value="Genomic_DNA"/>
</dbReference>
<reference evidence="2 3" key="1">
    <citation type="journal article" date="2014" name="Appl. Environ. Microbiol.">
        <title>Elucidation of insertion elements encoded on plasmids and in vitro construction of shuttle vectors from the toxic cyanobacterium Planktothrix.</title>
        <authorList>
            <person name="Christiansen G."/>
            <person name="Goesmann A."/>
            <person name="Kurmayer R."/>
        </authorList>
    </citation>
    <scope>NUCLEOTIDE SEQUENCE [LARGE SCALE GENOMIC DNA]</scope>
    <source>
        <strain evidence="2 3">NIVA-CYA 126/8</strain>
    </source>
</reference>
<evidence type="ECO:0000313" key="2">
    <source>
        <dbReference type="EMBL" id="KEI66168.1"/>
    </source>
</evidence>
<dbReference type="Proteomes" id="UP000027395">
    <property type="component" value="Chromosome"/>
</dbReference>
<dbReference type="PATRIC" id="fig|388467.6.peg.1002"/>
<feature type="compositionally biased region" description="Polar residues" evidence="1">
    <location>
        <begin position="34"/>
        <end position="70"/>
    </location>
</feature>